<feature type="compositionally biased region" description="Low complexity" evidence="1">
    <location>
        <begin position="13"/>
        <end position="25"/>
    </location>
</feature>
<organism evidence="2 3">
    <name type="scientific">Mesorhabditis spiculigera</name>
    <dbReference type="NCBI Taxonomy" id="96644"/>
    <lineage>
        <taxon>Eukaryota</taxon>
        <taxon>Metazoa</taxon>
        <taxon>Ecdysozoa</taxon>
        <taxon>Nematoda</taxon>
        <taxon>Chromadorea</taxon>
        <taxon>Rhabditida</taxon>
        <taxon>Rhabditina</taxon>
        <taxon>Rhabditomorpha</taxon>
        <taxon>Rhabditoidea</taxon>
        <taxon>Rhabditidae</taxon>
        <taxon>Mesorhabditinae</taxon>
        <taxon>Mesorhabditis</taxon>
    </lineage>
</organism>
<sequence length="542" mass="59374">MNGPPYSGPPINQPYGYPGQPQIPYTAPMTMPPSSSGIPYQMAPPEASANVLKSVEGQRVTYSIPINPQPTKGYAGFGSFQGTTANPAPPTCQITEDVDDDDEDDEEEEEDEQERDENGQIIDPKTLAALKVQRLLAMYDNQEEVTETPEEPVPQPPVTPSPPAPTTPVIVPRVTLKYLDVNEQPLFKPAVVTPIDEDFEQKLMVQPFLTGYGRVLRPGAFIPYDMRSTGAIPAIPQAVLDKMAEIVGEDGRVLKPHPSQRKRPIGDDSPDSPEPPLSNRPGLLAHPDGRGPTISQAPGPPQLTRAHRGPLINGPVHDAEAIPRNPPPRRSSPPNKRRPPPPAGRGFSPPPARGFPPPRGQRGGFMRGRGPPPGPGARRFPPTYRQPDGPPPRFTPMPQSSSGPNFPPPRMNPPRQGPPPRDSWNRSDTGWNGEDCGYGSGPHPADHRMKPQHQYQEDTWRSSQNSSTEEEWYRPPPHQSSHSECPEPRHHPGRPIKQEPVDEQPYYQHGNNQAHGAPRQEDDWDSTQDAIAALLGGGGRFP</sequence>
<evidence type="ECO:0000313" key="3">
    <source>
        <dbReference type="Proteomes" id="UP001177023"/>
    </source>
</evidence>
<feature type="compositionally biased region" description="Basic and acidic residues" evidence="1">
    <location>
        <begin position="444"/>
        <end position="460"/>
    </location>
</feature>
<keyword evidence="3" id="KW-1185">Reference proteome</keyword>
<feature type="compositionally biased region" description="Basic residues" evidence="1">
    <location>
        <begin position="254"/>
        <end position="263"/>
    </location>
</feature>
<evidence type="ECO:0000313" key="2">
    <source>
        <dbReference type="EMBL" id="CAJ0578366.1"/>
    </source>
</evidence>
<feature type="compositionally biased region" description="Pro residues" evidence="1">
    <location>
        <begin position="151"/>
        <end position="166"/>
    </location>
</feature>
<gene>
    <name evidence="2" type="ORF">MSPICULIGERA_LOCUS16624</name>
</gene>
<feature type="compositionally biased region" description="Basic and acidic residues" evidence="1">
    <location>
        <begin position="484"/>
        <end position="500"/>
    </location>
</feature>
<comment type="caution">
    <text evidence="2">The sequence shown here is derived from an EMBL/GenBank/DDBJ whole genome shotgun (WGS) entry which is preliminary data.</text>
</comment>
<protein>
    <submittedName>
        <fullName evidence="2">Uncharacterized protein</fullName>
    </submittedName>
</protein>
<feature type="region of interest" description="Disordered" evidence="1">
    <location>
        <begin position="1"/>
        <end position="42"/>
    </location>
</feature>
<reference evidence="2" key="1">
    <citation type="submission" date="2023-06" db="EMBL/GenBank/DDBJ databases">
        <authorList>
            <person name="Delattre M."/>
        </authorList>
    </citation>
    <scope>NUCLEOTIDE SEQUENCE</scope>
    <source>
        <strain evidence="2">AF72</strain>
    </source>
</reference>
<proteinExistence type="predicted"/>
<name>A0AA36D0H1_9BILA</name>
<feature type="region of interest" description="Disordered" evidence="1">
    <location>
        <begin position="63"/>
        <end position="125"/>
    </location>
</feature>
<feature type="compositionally biased region" description="Pro residues" evidence="1">
    <location>
        <begin position="1"/>
        <end position="12"/>
    </location>
</feature>
<feature type="compositionally biased region" description="Acidic residues" evidence="1">
    <location>
        <begin position="96"/>
        <end position="115"/>
    </location>
</feature>
<accession>A0AA36D0H1</accession>
<feature type="compositionally biased region" description="Pro residues" evidence="1">
    <location>
        <begin position="405"/>
        <end position="421"/>
    </location>
</feature>
<feature type="non-terminal residue" evidence="2">
    <location>
        <position position="1"/>
    </location>
</feature>
<feature type="region of interest" description="Disordered" evidence="1">
    <location>
        <begin position="250"/>
        <end position="542"/>
    </location>
</feature>
<evidence type="ECO:0000256" key="1">
    <source>
        <dbReference type="SAM" id="MobiDB-lite"/>
    </source>
</evidence>
<feature type="compositionally biased region" description="Pro residues" evidence="1">
    <location>
        <begin position="340"/>
        <end position="359"/>
    </location>
</feature>
<dbReference type="EMBL" id="CATQJA010002653">
    <property type="protein sequence ID" value="CAJ0578366.1"/>
    <property type="molecule type" value="Genomic_DNA"/>
</dbReference>
<dbReference type="Proteomes" id="UP001177023">
    <property type="component" value="Unassembled WGS sequence"/>
</dbReference>
<feature type="region of interest" description="Disordered" evidence="1">
    <location>
        <begin position="143"/>
        <end position="166"/>
    </location>
</feature>
<dbReference type="AlphaFoldDB" id="A0AA36D0H1"/>